<dbReference type="CDD" id="cd06225">
    <property type="entry name" value="HAMP"/>
    <property type="match status" value="1"/>
</dbReference>
<keyword evidence="6 10" id="KW-0472">Membrane</keyword>
<dbReference type="EMBL" id="CAMAPB010000059">
    <property type="protein sequence ID" value="CAH9064588.1"/>
    <property type="molecule type" value="Genomic_DNA"/>
</dbReference>
<evidence type="ECO:0000256" key="8">
    <source>
        <dbReference type="ARBA" id="ARBA00029447"/>
    </source>
</evidence>
<comment type="similarity">
    <text evidence="8">Belongs to the methyl-accepting chemotaxis (MCP) protein family.</text>
</comment>
<dbReference type="SMART" id="SM00304">
    <property type="entry name" value="HAMP"/>
    <property type="match status" value="1"/>
</dbReference>
<keyword evidence="4 10" id="KW-0812">Transmembrane</keyword>
<proteinExistence type="inferred from homology"/>
<evidence type="ECO:0000256" key="6">
    <source>
        <dbReference type="ARBA" id="ARBA00023136"/>
    </source>
</evidence>
<dbReference type="InterPro" id="IPR033479">
    <property type="entry name" value="dCache_1"/>
</dbReference>
<evidence type="ECO:0000256" key="7">
    <source>
        <dbReference type="ARBA" id="ARBA00023224"/>
    </source>
</evidence>
<dbReference type="Gene3D" id="1.10.287.950">
    <property type="entry name" value="Methyl-accepting chemotaxis protein"/>
    <property type="match status" value="1"/>
</dbReference>
<dbReference type="InterPro" id="IPR004089">
    <property type="entry name" value="MCPsignal_dom"/>
</dbReference>
<evidence type="ECO:0000259" key="12">
    <source>
        <dbReference type="PROSITE" id="PS50885"/>
    </source>
</evidence>
<dbReference type="GO" id="GO:0006935">
    <property type="term" value="P:chemotaxis"/>
    <property type="evidence" value="ECO:0007669"/>
    <property type="project" value="UniProtKB-KW"/>
</dbReference>
<dbReference type="PROSITE" id="PS50885">
    <property type="entry name" value="HAMP"/>
    <property type="match status" value="1"/>
</dbReference>
<dbReference type="CDD" id="cd12912">
    <property type="entry name" value="PDC2_MCP_like"/>
    <property type="match status" value="1"/>
</dbReference>
<comment type="subcellular location">
    <subcellularLocation>
        <location evidence="1">Cell membrane</location>
        <topology evidence="1">Multi-pass membrane protein</topology>
    </subcellularLocation>
</comment>
<evidence type="ECO:0000256" key="9">
    <source>
        <dbReference type="PROSITE-ProRule" id="PRU00284"/>
    </source>
</evidence>
<dbReference type="Pfam" id="PF00015">
    <property type="entry name" value="MCPsignal"/>
    <property type="match status" value="1"/>
</dbReference>
<accession>A0A9W4W6S9</accession>
<feature type="domain" description="Methyl-accepting transducer" evidence="11">
    <location>
        <begin position="353"/>
        <end position="589"/>
    </location>
</feature>
<dbReference type="FunFam" id="1.10.287.950:FF:000001">
    <property type="entry name" value="Methyl-accepting chemotaxis sensory transducer"/>
    <property type="match status" value="1"/>
</dbReference>
<feature type="domain" description="HAMP" evidence="12">
    <location>
        <begin position="294"/>
        <end position="348"/>
    </location>
</feature>
<evidence type="ECO:0000256" key="4">
    <source>
        <dbReference type="ARBA" id="ARBA00022692"/>
    </source>
</evidence>
<dbReference type="GO" id="GO:0007165">
    <property type="term" value="P:signal transduction"/>
    <property type="evidence" value="ECO:0007669"/>
    <property type="project" value="UniProtKB-KW"/>
</dbReference>
<sequence>MLLKRKVYLSLILAVVAPLAISTLIFSNSIRSNTEDKLAKIDLPTALSEVKSQIELELSTPIIVGKEIAQNLFVQQWMNNNEDAQSRGKFIDYLKHIKNKNQASNAYIISKNSRNYYTDEGISRQIDSSDTWFDAFLASDRPFEVALDIDKGSSEVMVFINYAIELDGQRQGIAGIGRSLDSMVDLISEYRIGEGGIVYLVSGSGEIMLHGNKTKIGQSVDLAPIKNGAIQSKVIDGDDYVVSSTPVNSLGWHLVAEIPQEQLYGAINTAINTNIIFGVIIALVGLALARVLVGQIFRPIENITAAVNALTEKDGDLTARLPTDDNNEISDLAVKFNLFLEQLHYMFKQVSESAIHVKGISQDVLEQVQGAANLAEVQSSSTQTVAAAVNEMEVTVQDISGSASNAADIATKTEETTHKGVEFVQSTIKQMEQLEASMANSVASVLELSTEIKSISHVLDVIKGISEQTNLLALNAAIEAARAGEQGRGFAVVADEVRTLAQRTAESTEQINEMIDSLNAKASSTVTAIELGSKNTLENAERLKETGHTLNGISQEIVLLSELNNSVATATREQTLATSEISQNIVMISDSAEQTKENMKKSEQLCNGLNKESNILRDLLGKFTL</sequence>
<comment type="caution">
    <text evidence="13">The sequence shown here is derived from an EMBL/GenBank/DDBJ whole genome shotgun (WGS) entry which is preliminary data.</text>
</comment>
<evidence type="ECO:0000256" key="1">
    <source>
        <dbReference type="ARBA" id="ARBA00004651"/>
    </source>
</evidence>
<evidence type="ECO:0000256" key="2">
    <source>
        <dbReference type="ARBA" id="ARBA00022475"/>
    </source>
</evidence>
<dbReference type="SUPFAM" id="SSF58104">
    <property type="entry name" value="Methyl-accepting chemotaxis protein (MCP) signaling domain"/>
    <property type="match status" value="1"/>
</dbReference>
<dbReference type="PANTHER" id="PTHR32089:SF112">
    <property type="entry name" value="LYSOZYME-LIKE PROTEIN-RELATED"/>
    <property type="match status" value="1"/>
</dbReference>
<organism evidence="13 14">
    <name type="scientific">Pseudoalteromonas haloplanktis</name>
    <name type="common">Alteromonas haloplanktis</name>
    <dbReference type="NCBI Taxonomy" id="228"/>
    <lineage>
        <taxon>Bacteria</taxon>
        <taxon>Pseudomonadati</taxon>
        <taxon>Pseudomonadota</taxon>
        <taxon>Gammaproteobacteria</taxon>
        <taxon>Alteromonadales</taxon>
        <taxon>Pseudoalteromonadaceae</taxon>
        <taxon>Pseudoalteromonas</taxon>
    </lineage>
</organism>
<evidence type="ECO:0000256" key="10">
    <source>
        <dbReference type="SAM" id="Phobius"/>
    </source>
</evidence>
<name>A0A9W4W6S9_PSEHA</name>
<dbReference type="GO" id="GO:0005886">
    <property type="term" value="C:plasma membrane"/>
    <property type="evidence" value="ECO:0007669"/>
    <property type="project" value="UniProtKB-SubCell"/>
</dbReference>
<keyword evidence="2" id="KW-1003">Cell membrane</keyword>
<feature type="transmembrane region" description="Helical" evidence="10">
    <location>
        <begin position="7"/>
        <end position="26"/>
    </location>
</feature>
<dbReference type="Pfam" id="PF02743">
    <property type="entry name" value="dCache_1"/>
    <property type="match status" value="1"/>
</dbReference>
<dbReference type="InterPro" id="IPR003660">
    <property type="entry name" value="HAMP_dom"/>
</dbReference>
<dbReference type="SMART" id="SM00283">
    <property type="entry name" value="MA"/>
    <property type="match status" value="1"/>
</dbReference>
<dbReference type="CDD" id="cd11386">
    <property type="entry name" value="MCP_signal"/>
    <property type="match status" value="1"/>
</dbReference>
<evidence type="ECO:0000259" key="11">
    <source>
        <dbReference type="PROSITE" id="PS50111"/>
    </source>
</evidence>
<keyword evidence="14" id="KW-1185">Reference proteome</keyword>
<evidence type="ECO:0000256" key="3">
    <source>
        <dbReference type="ARBA" id="ARBA00022500"/>
    </source>
</evidence>
<keyword evidence="5 10" id="KW-1133">Transmembrane helix</keyword>
<dbReference type="AlphaFoldDB" id="A0A9W4W6S9"/>
<dbReference type="PANTHER" id="PTHR32089">
    <property type="entry name" value="METHYL-ACCEPTING CHEMOTAXIS PROTEIN MCPB"/>
    <property type="match status" value="1"/>
</dbReference>
<dbReference type="Pfam" id="PF00672">
    <property type="entry name" value="HAMP"/>
    <property type="match status" value="1"/>
</dbReference>
<evidence type="ECO:0000313" key="13">
    <source>
        <dbReference type="EMBL" id="CAH9064588.1"/>
    </source>
</evidence>
<dbReference type="Proteomes" id="UP001152447">
    <property type="component" value="Unassembled WGS sequence"/>
</dbReference>
<gene>
    <name evidence="13" type="primary">mcpH_2</name>
    <name evidence="13" type="ORF">PSEHALCIP103_03183</name>
</gene>
<evidence type="ECO:0000256" key="5">
    <source>
        <dbReference type="ARBA" id="ARBA00022989"/>
    </source>
</evidence>
<protein>
    <submittedName>
        <fullName evidence="13">Methyl-accepting chemotaxis protein McpH</fullName>
    </submittedName>
</protein>
<dbReference type="Gene3D" id="3.30.450.20">
    <property type="entry name" value="PAS domain"/>
    <property type="match status" value="1"/>
</dbReference>
<keyword evidence="7 9" id="KW-0807">Transducer</keyword>
<evidence type="ECO:0000313" key="14">
    <source>
        <dbReference type="Proteomes" id="UP001152447"/>
    </source>
</evidence>
<dbReference type="PROSITE" id="PS50111">
    <property type="entry name" value="CHEMOTAXIS_TRANSDUC_2"/>
    <property type="match status" value="1"/>
</dbReference>
<keyword evidence="3" id="KW-0145">Chemotaxis</keyword>
<dbReference type="RefSeq" id="WP_262977236.1">
    <property type="nucleotide sequence ID" value="NZ_CAMAPB010000059.1"/>
</dbReference>
<reference evidence="13" key="1">
    <citation type="submission" date="2022-07" db="EMBL/GenBank/DDBJ databases">
        <authorList>
            <person name="Criscuolo A."/>
        </authorList>
    </citation>
    <scope>NUCLEOTIDE SEQUENCE</scope>
    <source>
        <strain evidence="13">CIP103197</strain>
    </source>
</reference>